<dbReference type="EMBL" id="MGKL01000003">
    <property type="protein sequence ID" value="OGN26696.1"/>
    <property type="molecule type" value="Genomic_DNA"/>
</dbReference>
<organism evidence="1 2">
    <name type="scientific">Candidatus Yanofskybacteria bacterium RIFCSPLOWO2_01_FULL_44_22</name>
    <dbReference type="NCBI Taxonomy" id="1802697"/>
    <lineage>
        <taxon>Bacteria</taxon>
        <taxon>Candidatus Yanofskyibacteriota</taxon>
    </lineage>
</organism>
<dbReference type="Proteomes" id="UP000178256">
    <property type="component" value="Unassembled WGS sequence"/>
</dbReference>
<dbReference type="AlphaFoldDB" id="A0A1F8GPW5"/>
<protein>
    <submittedName>
        <fullName evidence="1">Uncharacterized protein</fullName>
    </submittedName>
</protein>
<comment type="caution">
    <text evidence="1">The sequence shown here is derived from an EMBL/GenBank/DDBJ whole genome shotgun (WGS) entry which is preliminary data.</text>
</comment>
<reference evidence="1 2" key="1">
    <citation type="journal article" date="2016" name="Nat. Commun.">
        <title>Thousands of microbial genomes shed light on interconnected biogeochemical processes in an aquifer system.</title>
        <authorList>
            <person name="Anantharaman K."/>
            <person name="Brown C.T."/>
            <person name="Hug L.A."/>
            <person name="Sharon I."/>
            <person name="Castelle C.J."/>
            <person name="Probst A.J."/>
            <person name="Thomas B.C."/>
            <person name="Singh A."/>
            <person name="Wilkins M.J."/>
            <person name="Karaoz U."/>
            <person name="Brodie E.L."/>
            <person name="Williams K.H."/>
            <person name="Hubbard S.S."/>
            <person name="Banfield J.F."/>
        </authorList>
    </citation>
    <scope>NUCLEOTIDE SEQUENCE [LARGE SCALE GENOMIC DNA]</scope>
</reference>
<gene>
    <name evidence="1" type="ORF">A2925_03870</name>
</gene>
<evidence type="ECO:0000313" key="2">
    <source>
        <dbReference type="Proteomes" id="UP000178256"/>
    </source>
</evidence>
<proteinExistence type="predicted"/>
<sequence length="65" mass="7499">MFRLLKRNLNPTKRFTKSYMAKPLVILQHLRPRNRSSEAIIHKGIYGPRLAGVKGKILVKIYAVP</sequence>
<evidence type="ECO:0000313" key="1">
    <source>
        <dbReference type="EMBL" id="OGN26696.1"/>
    </source>
</evidence>
<accession>A0A1F8GPW5</accession>
<name>A0A1F8GPW5_9BACT</name>